<dbReference type="Proteomes" id="UP000014071">
    <property type="component" value="Unassembled WGS sequence"/>
</dbReference>
<protein>
    <submittedName>
        <fullName evidence="2">Fungal specific zinc-finger transcription factor</fullName>
    </submittedName>
</protein>
<name>R9NYY2_PSEHS</name>
<dbReference type="EMBL" id="DF238780">
    <property type="protein sequence ID" value="GAC93949.1"/>
    <property type="molecule type" value="Genomic_DNA"/>
</dbReference>
<feature type="chain" id="PRO_5004478121" evidence="1">
    <location>
        <begin position="23"/>
        <end position="245"/>
    </location>
</feature>
<dbReference type="GO" id="GO:0008270">
    <property type="term" value="F:zinc ion binding"/>
    <property type="evidence" value="ECO:0007669"/>
    <property type="project" value="UniProtKB-KW"/>
</dbReference>
<evidence type="ECO:0000313" key="3">
    <source>
        <dbReference type="Proteomes" id="UP000014071"/>
    </source>
</evidence>
<dbReference type="GeneID" id="24106815"/>
<evidence type="ECO:0000256" key="1">
    <source>
        <dbReference type="SAM" id="SignalP"/>
    </source>
</evidence>
<sequence length="245" mass="26869">MMIKLTVAFVVAATVLSSAAEAALQCSMQTFKSNIIQVEVFSAADLSDKTVTEYAEAPFADVILTAEKYHSDVGETHHYINMRHNAIDCRHVKGAMNSICNINYVGEEPGNTCAQVVHKSHRLGWGTGKALDISESAPNSPVHFRATLAPSLQSWTAGLPDTCAVQTFDAPDKGFKVVTFHASERHEWNPVVVTLDEPDHLFGNAWSCQYDEYLHADAPRGTTLDGGKTWSFTHVRFDPVVFSAQ</sequence>
<proteinExistence type="predicted"/>
<keyword evidence="3" id="KW-1185">Reference proteome</keyword>
<keyword evidence="2" id="KW-0479">Metal-binding</keyword>
<evidence type="ECO:0000313" key="2">
    <source>
        <dbReference type="EMBL" id="GAC93949.1"/>
    </source>
</evidence>
<dbReference type="eggNOG" id="ENOG502TAD4">
    <property type="taxonomic scope" value="Eukaryota"/>
</dbReference>
<keyword evidence="1" id="KW-0732">Signal</keyword>
<dbReference type="OrthoDB" id="2546021at2759"/>
<accession>R9NYY2</accession>
<reference evidence="3" key="1">
    <citation type="journal article" date="2013" name="Genome Announc.">
        <title>Draft genome sequence of the basidiomycetous yeast-like fungus Pseudozyma hubeiensis SY62, which produces an abundant amount of the biosurfactant mannosylerythritol lipids.</title>
        <authorList>
            <person name="Konishi M."/>
            <person name="Hatada Y."/>
            <person name="Horiuchi J."/>
        </authorList>
    </citation>
    <scope>NUCLEOTIDE SEQUENCE [LARGE SCALE GENOMIC DNA]</scope>
    <source>
        <strain evidence="3">SY62</strain>
    </source>
</reference>
<organism evidence="2 3">
    <name type="scientific">Pseudozyma hubeiensis (strain SY62)</name>
    <name type="common">Yeast</name>
    <dbReference type="NCBI Taxonomy" id="1305764"/>
    <lineage>
        <taxon>Eukaryota</taxon>
        <taxon>Fungi</taxon>
        <taxon>Dikarya</taxon>
        <taxon>Basidiomycota</taxon>
        <taxon>Ustilaginomycotina</taxon>
        <taxon>Ustilaginomycetes</taxon>
        <taxon>Ustilaginales</taxon>
        <taxon>Ustilaginaceae</taxon>
        <taxon>Pseudozyma</taxon>
    </lineage>
</organism>
<feature type="signal peptide" evidence="1">
    <location>
        <begin position="1"/>
        <end position="22"/>
    </location>
</feature>
<dbReference type="AlphaFoldDB" id="R9NYY2"/>
<dbReference type="RefSeq" id="XP_012187536.1">
    <property type="nucleotide sequence ID" value="XM_012332146.1"/>
</dbReference>
<keyword evidence="2" id="KW-0863">Zinc-finger</keyword>
<keyword evidence="2" id="KW-0862">Zinc</keyword>
<dbReference type="HOGENOM" id="CLU_1120728_0_0_1"/>
<gene>
    <name evidence="2" type="ORF">PHSY_001518</name>
</gene>